<proteinExistence type="predicted"/>
<protein>
    <submittedName>
        <fullName evidence="3">Helix-turn-helix domain-containing protein</fullName>
    </submittedName>
</protein>
<dbReference type="AlphaFoldDB" id="A0A9D5M3P7"/>
<evidence type="ECO:0000313" key="3">
    <source>
        <dbReference type="EMBL" id="MBE5040958.1"/>
    </source>
</evidence>
<dbReference type="Proteomes" id="UP000806542">
    <property type="component" value="Unassembled WGS sequence"/>
</dbReference>
<organism evidence="3 4">
    <name type="scientific">Ructibacterium gallinarum</name>
    <dbReference type="NCBI Taxonomy" id="2779355"/>
    <lineage>
        <taxon>Bacteria</taxon>
        <taxon>Bacillati</taxon>
        <taxon>Bacillota</taxon>
        <taxon>Clostridia</taxon>
        <taxon>Eubacteriales</taxon>
        <taxon>Oscillospiraceae</taxon>
        <taxon>Ructibacterium</taxon>
    </lineage>
</organism>
<keyword evidence="4" id="KW-1185">Reference proteome</keyword>
<dbReference type="InterPro" id="IPR046059">
    <property type="entry name" value="DUF6017"/>
</dbReference>
<feature type="region of interest" description="Disordered" evidence="1">
    <location>
        <begin position="98"/>
        <end position="147"/>
    </location>
</feature>
<name>A0A9D5M3P7_9FIRM</name>
<evidence type="ECO:0000259" key="2">
    <source>
        <dbReference type="Pfam" id="PF19481"/>
    </source>
</evidence>
<dbReference type="RefSeq" id="WP_226393498.1">
    <property type="nucleotide sequence ID" value="NZ_JADCKB010000028.1"/>
</dbReference>
<comment type="caution">
    <text evidence="3">The sequence shown here is derived from an EMBL/GenBank/DDBJ whole genome shotgun (WGS) entry which is preliminary data.</text>
</comment>
<dbReference type="Pfam" id="PF19481">
    <property type="entry name" value="DUF6017"/>
    <property type="match status" value="1"/>
</dbReference>
<dbReference type="EMBL" id="JADCKB010000028">
    <property type="protein sequence ID" value="MBE5040958.1"/>
    <property type="molecule type" value="Genomic_DNA"/>
</dbReference>
<evidence type="ECO:0000256" key="1">
    <source>
        <dbReference type="SAM" id="MobiDB-lite"/>
    </source>
</evidence>
<gene>
    <name evidence="3" type="ORF">INF28_10855</name>
</gene>
<feature type="compositionally biased region" description="Polar residues" evidence="1">
    <location>
        <begin position="120"/>
        <end position="147"/>
    </location>
</feature>
<accession>A0A9D5M3P7</accession>
<sequence>MAVFRINKTRDYTVMSNYHLKDTSLTLKSKGLLSMMLSLPEEWNYTTRGLAAICKEGVDCIGTALKELERAGYIQRNRIRNDKGKIVDTEYVIFEKPQAKPDTEQPYTENPYMDKPHTETPGTENPAQLNTNISNKDLSNTNTSTTYPIKSYQKEGRAVQKSGRDKMGYDEMDAYREIIKENIEYDILTVKLKQDIAMLDEIVDLLTETVCTQKDSVIIAGDVYPSAVVKSKLLKLNAEHIEYVLDCMKFNTTEVRNIKKYLLAALFNAPSTMDSYYTARVNHDLYGHE</sequence>
<reference evidence="3" key="1">
    <citation type="submission" date="2020-10" db="EMBL/GenBank/DDBJ databases">
        <title>ChiBAC.</title>
        <authorList>
            <person name="Zenner C."/>
            <person name="Hitch T.C.A."/>
            <person name="Clavel T."/>
        </authorList>
    </citation>
    <scope>NUCLEOTIDE SEQUENCE</scope>
    <source>
        <strain evidence="3">DSM 107454</strain>
    </source>
</reference>
<evidence type="ECO:0000313" key="4">
    <source>
        <dbReference type="Proteomes" id="UP000806542"/>
    </source>
</evidence>
<feature type="domain" description="DUF6017" evidence="2">
    <location>
        <begin position="154"/>
        <end position="285"/>
    </location>
</feature>